<dbReference type="AlphaFoldDB" id="Q0U8A0"/>
<dbReference type="VEuPathDB" id="FungiDB:JI435_120140"/>
<dbReference type="KEGG" id="pno:SNOG_12014"/>
<dbReference type="RefSeq" id="XP_001802246.1">
    <property type="nucleotide sequence ID" value="XM_001802194.1"/>
</dbReference>
<protein>
    <submittedName>
        <fullName evidence="1">Uncharacterized protein</fullName>
    </submittedName>
</protein>
<name>Q0U8A0_PHANO</name>
<dbReference type="Proteomes" id="UP000001055">
    <property type="component" value="Unassembled WGS sequence"/>
</dbReference>
<organism evidence="1 2">
    <name type="scientific">Phaeosphaeria nodorum (strain SN15 / ATCC MYA-4574 / FGSC 10173)</name>
    <name type="common">Glume blotch fungus</name>
    <name type="synonym">Parastagonospora nodorum</name>
    <dbReference type="NCBI Taxonomy" id="321614"/>
    <lineage>
        <taxon>Eukaryota</taxon>
        <taxon>Fungi</taxon>
        <taxon>Dikarya</taxon>
        <taxon>Ascomycota</taxon>
        <taxon>Pezizomycotina</taxon>
        <taxon>Dothideomycetes</taxon>
        <taxon>Pleosporomycetidae</taxon>
        <taxon>Pleosporales</taxon>
        <taxon>Pleosporineae</taxon>
        <taxon>Phaeosphaeriaceae</taxon>
        <taxon>Parastagonospora</taxon>
    </lineage>
</organism>
<evidence type="ECO:0000313" key="2">
    <source>
        <dbReference type="Proteomes" id="UP000001055"/>
    </source>
</evidence>
<reference evidence="2" key="1">
    <citation type="journal article" date="2007" name="Plant Cell">
        <title>Dothideomycete-plant interactions illuminated by genome sequencing and EST analysis of the wheat pathogen Stagonospora nodorum.</title>
        <authorList>
            <person name="Hane J.K."/>
            <person name="Lowe R.G."/>
            <person name="Solomon P.S."/>
            <person name="Tan K.C."/>
            <person name="Schoch C.L."/>
            <person name="Spatafora J.W."/>
            <person name="Crous P.W."/>
            <person name="Kodira C."/>
            <person name="Birren B.W."/>
            <person name="Galagan J.E."/>
            <person name="Torriani S.F."/>
            <person name="McDonald B.A."/>
            <person name="Oliver R.P."/>
        </authorList>
    </citation>
    <scope>NUCLEOTIDE SEQUENCE [LARGE SCALE GENOMIC DNA]</scope>
    <source>
        <strain evidence="2">SN15 / ATCC MYA-4574 / FGSC 10173</strain>
    </source>
</reference>
<dbReference type="InParanoid" id="Q0U8A0"/>
<dbReference type="EMBL" id="CH445345">
    <property type="protein sequence ID" value="EAT80426.1"/>
    <property type="molecule type" value="Genomic_DNA"/>
</dbReference>
<dbReference type="GeneID" id="5979156"/>
<dbReference type="HOGENOM" id="CLU_2979852_0_0_1"/>
<accession>Q0U8A0</accession>
<evidence type="ECO:0000313" key="1">
    <source>
        <dbReference type="EMBL" id="EAT80426.1"/>
    </source>
</evidence>
<sequence length="58" mass="6471">MYDAPIQGSILADDLNGLIPCRISDAASTLYMNYTQPEVHVKLKDQSYYGIPRSNPII</sequence>
<proteinExistence type="predicted"/>
<gene>
    <name evidence="1" type="ORF">SNOG_12014</name>
</gene>